<dbReference type="HOGENOM" id="CLU_2819431_0_0_1"/>
<feature type="non-terminal residue" evidence="1">
    <location>
        <position position="67"/>
    </location>
</feature>
<protein>
    <submittedName>
        <fullName evidence="1">C6 zinc finger protein</fullName>
    </submittedName>
</protein>
<accession>H1W1H7</accession>
<proteinExistence type="predicted"/>
<dbReference type="Proteomes" id="UP000007174">
    <property type="component" value="Unassembled WGS sequence"/>
</dbReference>
<name>H1W1H7_COLHI</name>
<organism evidence="1 2">
    <name type="scientific">Colletotrichum higginsianum (strain IMI 349063)</name>
    <name type="common">Crucifer anthracnose fungus</name>
    <dbReference type="NCBI Taxonomy" id="759273"/>
    <lineage>
        <taxon>Eukaryota</taxon>
        <taxon>Fungi</taxon>
        <taxon>Dikarya</taxon>
        <taxon>Ascomycota</taxon>
        <taxon>Pezizomycotina</taxon>
        <taxon>Sordariomycetes</taxon>
        <taxon>Hypocreomycetidae</taxon>
        <taxon>Glomerellales</taxon>
        <taxon>Glomerellaceae</taxon>
        <taxon>Colletotrichum</taxon>
        <taxon>Colletotrichum destructivum species complex</taxon>
    </lineage>
</organism>
<evidence type="ECO:0000313" key="1">
    <source>
        <dbReference type="EMBL" id="CCF46340.1"/>
    </source>
</evidence>
<reference evidence="2" key="1">
    <citation type="journal article" date="2012" name="Nat. Genet.">
        <title>Lifestyle transitions in plant pathogenic Colletotrichum fungi deciphered by genome and transcriptome analyses.</title>
        <authorList>
            <person name="O'Connell R.J."/>
            <person name="Thon M.R."/>
            <person name="Hacquard S."/>
            <person name="Amyotte S.G."/>
            <person name="Kleemann J."/>
            <person name="Torres M.F."/>
            <person name="Damm U."/>
            <person name="Buiate E.A."/>
            <person name="Epstein L."/>
            <person name="Alkan N."/>
            <person name="Altmueller J."/>
            <person name="Alvarado-Balderrama L."/>
            <person name="Bauser C.A."/>
            <person name="Becker C."/>
            <person name="Birren B.W."/>
            <person name="Chen Z."/>
            <person name="Choi J."/>
            <person name="Crouch J.A."/>
            <person name="Duvick J.P."/>
            <person name="Farman M.A."/>
            <person name="Gan P."/>
            <person name="Heiman D."/>
            <person name="Henrissat B."/>
            <person name="Howard R.J."/>
            <person name="Kabbage M."/>
            <person name="Koch C."/>
            <person name="Kracher B."/>
            <person name="Kubo Y."/>
            <person name="Law A.D."/>
            <person name="Lebrun M.-H."/>
            <person name="Lee Y.-H."/>
            <person name="Miyara I."/>
            <person name="Moore N."/>
            <person name="Neumann U."/>
            <person name="Nordstroem K."/>
            <person name="Panaccione D.G."/>
            <person name="Panstruga R."/>
            <person name="Place M."/>
            <person name="Proctor R.H."/>
            <person name="Prusky D."/>
            <person name="Rech G."/>
            <person name="Reinhardt R."/>
            <person name="Rollins J.A."/>
            <person name="Rounsley S."/>
            <person name="Schardl C.L."/>
            <person name="Schwartz D.C."/>
            <person name="Shenoy N."/>
            <person name="Shirasu K."/>
            <person name="Sikhakolli U.R."/>
            <person name="Stueber K."/>
            <person name="Sukno S.A."/>
            <person name="Sweigard J.A."/>
            <person name="Takano Y."/>
            <person name="Takahara H."/>
            <person name="Trail F."/>
            <person name="van der Does H.C."/>
            <person name="Voll L.M."/>
            <person name="Will I."/>
            <person name="Young S."/>
            <person name="Zeng Q."/>
            <person name="Zhang J."/>
            <person name="Zhou S."/>
            <person name="Dickman M.B."/>
            <person name="Schulze-Lefert P."/>
            <person name="Ver Loren van Themaat E."/>
            <person name="Ma L.-J."/>
            <person name="Vaillancourt L.J."/>
        </authorList>
    </citation>
    <scope>NUCLEOTIDE SEQUENCE [LARGE SCALE GENOMIC DNA]</scope>
    <source>
        <strain evidence="2">IMI 349063</strain>
    </source>
</reference>
<dbReference type="EMBL" id="CACQ02008594">
    <property type="protein sequence ID" value="CCF46340.1"/>
    <property type="molecule type" value="Genomic_DNA"/>
</dbReference>
<sequence length="67" mass="7490">MFDIAQTDPMVMHVVLALGGRELEFRRNKDTEESRGPETPLQHYSSALRMMADAIGGEDNVQLDLDA</sequence>
<dbReference type="STRING" id="759273.H1W1H7"/>
<dbReference type="AlphaFoldDB" id="H1W1H7"/>
<gene>
    <name evidence="1" type="ORF">CH063_15121</name>
</gene>
<evidence type="ECO:0000313" key="2">
    <source>
        <dbReference type="Proteomes" id="UP000007174"/>
    </source>
</evidence>
<dbReference type="eggNOG" id="ENOG502QVSW">
    <property type="taxonomic scope" value="Eukaryota"/>
</dbReference>